<dbReference type="STRING" id="555875.SAMN04488124_0863"/>
<dbReference type="Proteomes" id="UP000243250">
    <property type="component" value="Unassembled WGS sequence"/>
</dbReference>
<dbReference type="AlphaFoldDB" id="A0A1I6G4M2"/>
<evidence type="ECO:0008006" key="3">
    <source>
        <dbReference type="Google" id="ProtNLM"/>
    </source>
</evidence>
<proteinExistence type="predicted"/>
<evidence type="ECO:0000313" key="2">
    <source>
        <dbReference type="Proteomes" id="UP000243250"/>
    </source>
</evidence>
<evidence type="ECO:0000313" key="1">
    <source>
        <dbReference type="EMBL" id="SFR37139.1"/>
    </source>
</evidence>
<name>A0A1I6G4M2_9EURY</name>
<dbReference type="EMBL" id="FOYS01000001">
    <property type="protein sequence ID" value="SFR37139.1"/>
    <property type="molecule type" value="Genomic_DNA"/>
</dbReference>
<organism evidence="1 2">
    <name type="scientific">Halogeometricum limi</name>
    <dbReference type="NCBI Taxonomy" id="555875"/>
    <lineage>
        <taxon>Archaea</taxon>
        <taxon>Methanobacteriati</taxon>
        <taxon>Methanobacteriota</taxon>
        <taxon>Stenosarchaea group</taxon>
        <taxon>Halobacteria</taxon>
        <taxon>Halobacteriales</taxon>
        <taxon>Haloferacaceae</taxon>
        <taxon>Halogeometricum</taxon>
    </lineage>
</organism>
<dbReference type="RefSeq" id="WP_139229687.1">
    <property type="nucleotide sequence ID" value="NZ_FOYS01000001.1"/>
</dbReference>
<sequence length="237" mass="27062">MDVHDSNNIIAERVRLCLTSFPAKFRDVNESGELQNVLTTTRNLSGPRVQQSPEDFTEQYLIEPVLHGLGFFNPTSEKYDGQKPHFVRRPTTFSKIEPKQPDYLLKNVSDRLICILEAKAANREQLSGSKREATSDIEGYLESDTFCKYLLERESRYLVGLGTDGLRWTLWWKNLSTGEVFRECPTVDLSPLIKSLARTDSVIAGEPTHSNPEIRKLLREEFVPYFAAENLPEHVAD</sequence>
<protein>
    <recommendedName>
        <fullName evidence="3">Type I restriction enzyme R protein N terminus (HSDR_N)</fullName>
    </recommendedName>
</protein>
<keyword evidence="2" id="KW-1185">Reference proteome</keyword>
<reference evidence="2" key="1">
    <citation type="submission" date="2016-10" db="EMBL/GenBank/DDBJ databases">
        <authorList>
            <person name="Varghese N."/>
            <person name="Submissions S."/>
        </authorList>
    </citation>
    <scope>NUCLEOTIDE SEQUENCE [LARGE SCALE GENOMIC DNA]</scope>
    <source>
        <strain evidence="2">CGMCC 1.8711</strain>
    </source>
</reference>
<dbReference type="OrthoDB" id="322515at2157"/>
<gene>
    <name evidence="1" type="ORF">SAMN04488124_0863</name>
</gene>
<accession>A0A1I6G4M2</accession>